<comment type="caution">
    <text evidence="2">The sequence shown here is derived from an EMBL/GenBank/DDBJ whole genome shotgun (WGS) entry which is preliminary data.</text>
</comment>
<protein>
    <submittedName>
        <fullName evidence="2">Uncharacterized protein</fullName>
    </submittedName>
</protein>
<feature type="compositionally biased region" description="Polar residues" evidence="1">
    <location>
        <begin position="85"/>
        <end position="99"/>
    </location>
</feature>
<organism evidence="2 3">
    <name type="scientific">Chloebia gouldiae</name>
    <name type="common">Gouldian finch</name>
    <name type="synonym">Erythrura gouldiae</name>
    <dbReference type="NCBI Taxonomy" id="44316"/>
    <lineage>
        <taxon>Eukaryota</taxon>
        <taxon>Metazoa</taxon>
        <taxon>Chordata</taxon>
        <taxon>Craniata</taxon>
        <taxon>Vertebrata</taxon>
        <taxon>Euteleostomi</taxon>
        <taxon>Archelosauria</taxon>
        <taxon>Archosauria</taxon>
        <taxon>Dinosauria</taxon>
        <taxon>Saurischia</taxon>
        <taxon>Theropoda</taxon>
        <taxon>Coelurosauria</taxon>
        <taxon>Aves</taxon>
        <taxon>Neognathae</taxon>
        <taxon>Neoaves</taxon>
        <taxon>Telluraves</taxon>
        <taxon>Australaves</taxon>
        <taxon>Passeriformes</taxon>
        <taxon>Passeroidea</taxon>
        <taxon>Passeridae</taxon>
        <taxon>Chloebia</taxon>
    </lineage>
</organism>
<name>A0A3L8RW15_CHLGU</name>
<feature type="region of interest" description="Disordered" evidence="1">
    <location>
        <begin position="82"/>
        <end position="117"/>
    </location>
</feature>
<evidence type="ECO:0000313" key="3">
    <source>
        <dbReference type="Proteomes" id="UP000276834"/>
    </source>
</evidence>
<evidence type="ECO:0000313" key="2">
    <source>
        <dbReference type="EMBL" id="RLV88754.1"/>
    </source>
</evidence>
<proteinExistence type="predicted"/>
<dbReference type="AlphaFoldDB" id="A0A3L8RW15"/>
<dbReference type="EMBL" id="QUSF01000172">
    <property type="protein sequence ID" value="RLV88754.1"/>
    <property type="molecule type" value="Genomic_DNA"/>
</dbReference>
<evidence type="ECO:0000256" key="1">
    <source>
        <dbReference type="SAM" id="MobiDB-lite"/>
    </source>
</evidence>
<feature type="compositionally biased region" description="Basic residues" evidence="1">
    <location>
        <begin position="106"/>
        <end position="117"/>
    </location>
</feature>
<reference evidence="2 3" key="1">
    <citation type="journal article" date="2018" name="Proc. R. Soc. B">
        <title>A non-coding region near Follistatin controls head colour polymorphism in the Gouldian finch.</title>
        <authorList>
            <person name="Toomey M.B."/>
            <person name="Marques C.I."/>
            <person name="Andrade P."/>
            <person name="Araujo P.M."/>
            <person name="Sabatino S."/>
            <person name="Gazda M.A."/>
            <person name="Afonso S."/>
            <person name="Lopes R.J."/>
            <person name="Corbo J.C."/>
            <person name="Carneiro M."/>
        </authorList>
    </citation>
    <scope>NUCLEOTIDE SEQUENCE [LARGE SCALE GENOMIC DNA]</scope>
    <source>
        <strain evidence="2">Red01</strain>
        <tissue evidence="2">Muscle</tissue>
    </source>
</reference>
<keyword evidence="3" id="KW-1185">Reference proteome</keyword>
<sequence length="117" mass="12646">MVLCISLRAFAGRGAAATKAKKTAVLGLNTPGIGSRALPQLRRAHYSSETLDSLLCLAALHKQLGRAHQLSSPYLPSLTFGKCSGLSQGKMQNAGTSIRNSERKTQTKKQRPKRKQE</sequence>
<feature type="non-terminal residue" evidence="2">
    <location>
        <position position="117"/>
    </location>
</feature>
<gene>
    <name evidence="2" type="ORF">DV515_00015330</name>
</gene>
<dbReference type="Proteomes" id="UP000276834">
    <property type="component" value="Unassembled WGS sequence"/>
</dbReference>
<accession>A0A3L8RW15</accession>